<dbReference type="GO" id="GO:0016757">
    <property type="term" value="F:glycosyltransferase activity"/>
    <property type="evidence" value="ECO:0007669"/>
    <property type="project" value="UniProtKB-KW"/>
</dbReference>
<keyword evidence="2 4" id="KW-0808">Transferase</keyword>
<dbReference type="AlphaFoldDB" id="A0A176QFI1"/>
<name>A0A176QFI1_9MICO</name>
<dbReference type="EMBL" id="LQZG01000001">
    <property type="protein sequence ID" value="OAB88442.1"/>
    <property type="molecule type" value="Genomic_DNA"/>
</dbReference>
<dbReference type="Proteomes" id="UP000076976">
    <property type="component" value="Unassembled WGS sequence"/>
</dbReference>
<comment type="caution">
    <text evidence="4">The sequence shown here is derived from an EMBL/GenBank/DDBJ whole genome shotgun (WGS) entry which is preliminary data.</text>
</comment>
<protein>
    <submittedName>
        <fullName evidence="4">Glycosyl transferase family 1</fullName>
    </submittedName>
</protein>
<evidence type="ECO:0000256" key="2">
    <source>
        <dbReference type="ARBA" id="ARBA00022679"/>
    </source>
</evidence>
<accession>A0A176QFI1</accession>
<dbReference type="Gene3D" id="3.40.50.2000">
    <property type="entry name" value="Glycogen Phosphorylase B"/>
    <property type="match status" value="2"/>
</dbReference>
<feature type="domain" description="Glycosyltransferase subfamily 4-like N-terminal" evidence="3">
    <location>
        <begin position="19"/>
        <end position="187"/>
    </location>
</feature>
<keyword evidence="5" id="KW-1185">Reference proteome</keyword>
<proteinExistence type="predicted"/>
<evidence type="ECO:0000313" key="5">
    <source>
        <dbReference type="Proteomes" id="UP000076976"/>
    </source>
</evidence>
<reference evidence="4 5" key="1">
    <citation type="submission" date="2016-01" db="EMBL/GenBank/DDBJ databases">
        <title>Janibacter melonis strain CD11_4 genome sequencing and assembly.</title>
        <authorList>
            <person name="Nair G.R."/>
            <person name="Kaur G."/>
            <person name="Chander A.M."/>
            <person name="Mayilraj S."/>
        </authorList>
    </citation>
    <scope>NUCLEOTIDE SEQUENCE [LARGE SCALE GENOMIC DNA]</scope>
    <source>
        <strain evidence="4 5">CD11-4</strain>
    </source>
</reference>
<evidence type="ECO:0000259" key="3">
    <source>
        <dbReference type="Pfam" id="PF13439"/>
    </source>
</evidence>
<evidence type="ECO:0000313" key="4">
    <source>
        <dbReference type="EMBL" id="OAB88442.1"/>
    </source>
</evidence>
<dbReference type="InterPro" id="IPR028098">
    <property type="entry name" value="Glyco_trans_4-like_N"/>
</dbReference>
<evidence type="ECO:0000256" key="1">
    <source>
        <dbReference type="ARBA" id="ARBA00022676"/>
    </source>
</evidence>
<dbReference type="STRING" id="262209.AWH69_01110"/>
<dbReference type="CDD" id="cd03801">
    <property type="entry name" value="GT4_PimA-like"/>
    <property type="match status" value="1"/>
</dbReference>
<gene>
    <name evidence="4" type="ORF">AWH69_01110</name>
</gene>
<dbReference type="PANTHER" id="PTHR12526">
    <property type="entry name" value="GLYCOSYLTRANSFERASE"/>
    <property type="match status" value="1"/>
</dbReference>
<dbReference type="RefSeq" id="WP_068270222.1">
    <property type="nucleotide sequence ID" value="NZ_LQZG01000001.1"/>
</dbReference>
<dbReference type="Pfam" id="PF13692">
    <property type="entry name" value="Glyco_trans_1_4"/>
    <property type="match status" value="1"/>
</dbReference>
<sequence>MRVAYVCADPGVPAFGTKGASVHIQEMVRAWRAKGAQVHLYVVRTGDHVPDDLLDVPVTHVPVGRPADGGTAGRERAQRVAADALARAVLADGADVVHERYSLFSIALAQVTARTGAVGLLEVNSPLVEEQAQHRELVDAAGALAALRTQAAAADRVLAVSGPVSDWVRTHVPSARVVITPNGVDPGRIHAVAPDRVGAPVVVFVGTLKPWHGVEHLLDAAALARRPWQVRVVGDGPQASALRERADRLGLSVDFRGAVTPQEVPTHLEGAAVAVAPYPAGQDQYFSPLKVLEYSAAALPVVASDVGQLGDLVHDGVTGLLVPPSDPEALAAAVDALVSVPDRAERMGRAGRRRVVRQHTWLHVLDRATAGLALPWAGAREEATA</sequence>
<organism evidence="4 5">
    <name type="scientific">Janibacter melonis</name>
    <dbReference type="NCBI Taxonomy" id="262209"/>
    <lineage>
        <taxon>Bacteria</taxon>
        <taxon>Bacillati</taxon>
        <taxon>Actinomycetota</taxon>
        <taxon>Actinomycetes</taxon>
        <taxon>Micrococcales</taxon>
        <taxon>Intrasporangiaceae</taxon>
        <taxon>Janibacter</taxon>
    </lineage>
</organism>
<dbReference type="Pfam" id="PF13439">
    <property type="entry name" value="Glyco_transf_4"/>
    <property type="match status" value="1"/>
</dbReference>
<keyword evidence="1" id="KW-0328">Glycosyltransferase</keyword>
<dbReference type="SUPFAM" id="SSF53756">
    <property type="entry name" value="UDP-Glycosyltransferase/glycogen phosphorylase"/>
    <property type="match status" value="1"/>
</dbReference>
<dbReference type="PANTHER" id="PTHR12526:SF510">
    <property type="entry name" value="D-INOSITOL 3-PHOSPHATE GLYCOSYLTRANSFERASE"/>
    <property type="match status" value="1"/>
</dbReference>